<dbReference type="EMBL" id="VLKK01000022">
    <property type="protein sequence ID" value="TWH90252.1"/>
    <property type="molecule type" value="Genomic_DNA"/>
</dbReference>
<evidence type="ECO:0000313" key="1">
    <source>
        <dbReference type="EMBL" id="TWH90252.1"/>
    </source>
</evidence>
<dbReference type="AlphaFoldDB" id="A0A562K493"/>
<organism evidence="1 2">
    <name type="scientific">Sphingobium wenxiniae (strain DSM 21828 / CGMCC 1.7748 / JZ-1)</name>
    <dbReference type="NCBI Taxonomy" id="595605"/>
    <lineage>
        <taxon>Bacteria</taxon>
        <taxon>Pseudomonadati</taxon>
        <taxon>Pseudomonadota</taxon>
        <taxon>Alphaproteobacteria</taxon>
        <taxon>Sphingomonadales</taxon>
        <taxon>Sphingomonadaceae</taxon>
        <taxon>Sphingobium</taxon>
    </lineage>
</organism>
<accession>A0A562K493</accession>
<sequence length="88" mass="9604">MPSLHRLADDGDPQHYPLKRIVIELQAPASASLTDMLADLDDIATQLRSGETAFAAEALFGYRVRVEQAEADMFTGCTARDSIPPTEI</sequence>
<dbReference type="RefSeq" id="WP_088185051.1">
    <property type="nucleotide sequence ID" value="NZ_JACIIY010000024.1"/>
</dbReference>
<protein>
    <submittedName>
        <fullName evidence="1">Uncharacterized protein</fullName>
    </submittedName>
</protein>
<name>A0A562K493_SPHWJ</name>
<keyword evidence="2" id="KW-1185">Reference proteome</keyword>
<evidence type="ECO:0000313" key="2">
    <source>
        <dbReference type="Proteomes" id="UP000316624"/>
    </source>
</evidence>
<reference evidence="1 2" key="1">
    <citation type="journal article" date="2015" name="Stand. Genomic Sci.">
        <title>Genomic Encyclopedia of Bacterial and Archaeal Type Strains, Phase III: the genomes of soil and plant-associated and newly described type strains.</title>
        <authorList>
            <person name="Whitman W.B."/>
            <person name="Woyke T."/>
            <person name="Klenk H.P."/>
            <person name="Zhou Y."/>
            <person name="Lilburn T.G."/>
            <person name="Beck B.J."/>
            <person name="De Vos P."/>
            <person name="Vandamme P."/>
            <person name="Eisen J.A."/>
            <person name="Garrity G."/>
            <person name="Hugenholtz P."/>
            <person name="Kyrpides N.C."/>
        </authorList>
    </citation>
    <scope>NUCLEOTIDE SEQUENCE [LARGE SCALE GENOMIC DNA]</scope>
    <source>
        <strain evidence="1 2">CGMCC 1.7748</strain>
    </source>
</reference>
<gene>
    <name evidence="1" type="ORF">IQ35_03535</name>
</gene>
<proteinExistence type="predicted"/>
<dbReference type="Proteomes" id="UP000316624">
    <property type="component" value="Unassembled WGS sequence"/>
</dbReference>
<comment type="caution">
    <text evidence="1">The sequence shown here is derived from an EMBL/GenBank/DDBJ whole genome shotgun (WGS) entry which is preliminary data.</text>
</comment>